<proteinExistence type="inferred from homology"/>
<feature type="compositionally biased region" description="Pro residues" evidence="11">
    <location>
        <begin position="597"/>
        <end position="610"/>
    </location>
</feature>
<feature type="domain" description="Mediator complex subunit Med13 N-terminal" evidence="13">
    <location>
        <begin position="16"/>
        <end position="324"/>
    </location>
</feature>
<evidence type="ECO:0000256" key="11">
    <source>
        <dbReference type="SAM" id="MobiDB-lite"/>
    </source>
</evidence>
<evidence type="ECO:0000256" key="8">
    <source>
        <dbReference type="ARBA" id="ARBA00023242"/>
    </source>
</evidence>
<feature type="compositionally biased region" description="Acidic residues" evidence="11">
    <location>
        <begin position="1120"/>
        <end position="1140"/>
    </location>
</feature>
<accession>A0A0W0EVP7</accession>
<evidence type="ECO:0000256" key="1">
    <source>
        <dbReference type="ARBA" id="ARBA00004123"/>
    </source>
</evidence>
<dbReference type="eggNOG" id="KOG3600">
    <property type="taxonomic scope" value="Eukaryota"/>
</dbReference>
<dbReference type="GO" id="GO:0016592">
    <property type="term" value="C:mediator complex"/>
    <property type="evidence" value="ECO:0007669"/>
    <property type="project" value="InterPro"/>
</dbReference>
<protein>
    <recommendedName>
        <fullName evidence="3 10">Mediator of RNA polymerase II transcription subunit 13</fullName>
    </recommendedName>
    <alternativeName>
        <fullName evidence="9 10">Mediator complex subunit 13</fullName>
    </alternativeName>
</protein>
<feature type="region of interest" description="Disordered" evidence="11">
    <location>
        <begin position="733"/>
        <end position="764"/>
    </location>
</feature>
<comment type="subcellular location">
    <subcellularLocation>
        <location evidence="1 10">Nucleus</location>
    </subcellularLocation>
</comment>
<evidence type="ECO:0000256" key="10">
    <source>
        <dbReference type="RuleBase" id="RU364134"/>
    </source>
</evidence>
<evidence type="ECO:0000256" key="4">
    <source>
        <dbReference type="ARBA" id="ARBA00022491"/>
    </source>
</evidence>
<evidence type="ECO:0000313" key="14">
    <source>
        <dbReference type="EMBL" id="KTB28135.1"/>
    </source>
</evidence>
<evidence type="ECO:0000256" key="2">
    <source>
        <dbReference type="ARBA" id="ARBA00009354"/>
    </source>
</evidence>
<feature type="compositionally biased region" description="Acidic residues" evidence="11">
    <location>
        <begin position="639"/>
        <end position="651"/>
    </location>
</feature>
<sequence>MSLADTDDVLAIELDVARVAYVSYTSTSTAAAQTSRHKLLQSNSGGLDDCYIPTVQVSAAGAVLWIFRILQASAEVDDILKFLGNLSNEGLQIKEEPQLFSPAHLYPCSEECSYQSKPCSHCINPPSTSSAPPRPPTSSASRLPRRSLRAVWSAFLQAARGSIIADIATRAENSASGRAVNRIKDGFLLGHAPSRLSPRSEWTAGWEGRIKGKPLVYTHIHLHLTGEKLIIHPTLHPTPFIPLAAKSLQQGAPITLLPYGTPAYYLSTYSGPTSTLAKQFREALQGCGVSLKFTAYVIIWIPVENAHGEEKGLTAIYPTELCVSFIPTPGTVPPLVHRSTTSSPISTAPPPFPTTGPWTPYGRSLLPTIPTLPPPLQPSPTVLHVVPPGFSAPSPNPAIVLSGSSYIPTPPATTLPVPVSATVPTSPYSTGHPVSSSFPPLFPPPYAISITPNERLSLALSRSYSLTFKARRQRQHKATFHSVQTSLSKSPDTILSLTHATEASGFVDMTAKEREKERERLRAGVSGRQTQDNQSSSQGQQSSTSQTRTAAPTQTQATEPVSHPPTIQTPYPNIAQPGPSTAHPFQPQQYPQSTFYPSPPDPHGSVPPIPLKVEVSDTIEQPITGPSQPEPPPQKIEPKDEESMDVDDDDLFGVSPPPSAENPDPIVKDSPKPEPPAVTETVDVKPDAERDDWDAMNMDWGAMDNMSMDLDMDMDMGMGMGMDMSMGMDAFGFGSSSSSSESKTVSSSLPVRPPLPPPPQTQPSVNAAVVTAPVAVRSVPTTVTSVSMTKPSSSLSFEDDITDDDYNWFDTHDTGGSERNDNTSGFMGISTSGGTNGSLDAGATLFSAISTSHPSAHSIQPFSSRSMHPPPVPPHAHHGFGYAPSPASTSASPWTSHAHIGHGETPDTMGTPSVAISMSASGDAFPLSPPEEGTPNIIGMLAGTPQTPNTAVINVTGGRWGSGWGVQLESPFSSPERKASTSTRATANSRRLSSFDPIPFAASHRLADGKYTCGKFTLPSPPLEGEEADSYFSAVGVKGNADTNGSSGLSPALKGLRINYDKKTDPRIAVVAQLRLRGVKRKSTASPALPGTRYMSPRWVKEWEEGLKATLPISPASMNDSDDDNSASDDEDNDSDDDLFDLGTSTSSPTAPEYSRPTTPLPAYVPPGPTLLSTHFHHTHLLPLSTPLRSPGTRHEETHLNNLSGNGSLNAAAASVPTPVSPAAMLGAAAEQSKSLEATAEMVAREVVENSLWGEIWTMNHCFGKHSDLSGTELCAVSDMSIDDGLNASMGPELAKQQVWTIDIHVVKELLSGVSGLKGPLTLGNVFDPVIPSVSVPHSPAPSTSHTVHPLQPPHLAVGKGDGVLEVLPTALRFWEKLGLGPKYGQKNATAFVLFDDDDEWCQQRVEVWLSNFAGTYQRKGLGNIVPGTSTFCSRDGLVPLRFDSSFRKNLASFATSLPASQTNFIFFVIIPSSAMILSSPLLRQVLSTVKKAVKNYSEAQIVFQLLPEEILLGHMDVSSVEDLGTEQLCYSVYDRILRPVDRTMAREFFEHGVRVRNYFQEPFTTLGRTLGQQKVTYVNSAHASLDVMDRHTLLHVGYQVSYCGKWILAAIIDQRGEAHDLGVWLARTHDSDADDAVSDEMHTVSKVWDFALRFAERADVEWRIVFAKLGLITAAELDAWTSLLASRLQVVSSRTPIHVSLLSIEPSAPWAIFPKRLKPSTPLSSQSSTSIAKAPALSRSSSMPSKASLKNGAPYFIDGSQTTYALFHNCSLTVSRAPTMESVGITSNIITDKPHGSSEGVRELPLLPLCSCTLVRMPASTSSPPTSIITPNMVDLHLMHAAGSRGSTYPPTSRNHSANDSEASTSHPSTATLHRGLMNDILYSYYALSVLSASRSKLSGVNPLLPFNLGAVEAMRNALSFGRIQVDGND</sequence>
<evidence type="ECO:0000256" key="9">
    <source>
        <dbReference type="ARBA" id="ARBA00032008"/>
    </source>
</evidence>
<feature type="region of interest" description="Disordered" evidence="11">
    <location>
        <begin position="506"/>
        <end position="690"/>
    </location>
</feature>
<feature type="compositionally biased region" description="Low complexity" evidence="11">
    <location>
        <begin position="529"/>
        <end position="558"/>
    </location>
</feature>
<organism evidence="14 15">
    <name type="scientific">Moniliophthora roreri</name>
    <name type="common">Frosty pod rot fungus</name>
    <name type="synonym">Monilia roreri</name>
    <dbReference type="NCBI Taxonomy" id="221103"/>
    <lineage>
        <taxon>Eukaryota</taxon>
        <taxon>Fungi</taxon>
        <taxon>Dikarya</taxon>
        <taxon>Basidiomycota</taxon>
        <taxon>Agaricomycotina</taxon>
        <taxon>Agaricomycetes</taxon>
        <taxon>Agaricomycetidae</taxon>
        <taxon>Agaricales</taxon>
        <taxon>Marasmiineae</taxon>
        <taxon>Marasmiaceae</taxon>
        <taxon>Moniliophthora</taxon>
    </lineage>
</organism>
<comment type="function">
    <text evidence="10">Component of the SRB8-11 complex. The SRB8-11 complex is a regulatory module of the Mediator complex which is itself involved in regulation of basal and activated RNA polymerase II-dependent transcription. The SRB8-11 complex may be involved in the transcriptional repression of a subset of genes regulated by Mediator. It may inhibit the association of the Mediator complex with RNA polymerase II to form the holoenzyme complex.</text>
</comment>
<feature type="compositionally biased region" description="Pro residues" evidence="11">
    <location>
        <begin position="751"/>
        <end position="761"/>
    </location>
</feature>
<evidence type="ECO:0000313" key="15">
    <source>
        <dbReference type="Proteomes" id="UP000054988"/>
    </source>
</evidence>
<feature type="compositionally biased region" description="Low complexity" evidence="11">
    <location>
        <begin position="1721"/>
        <end position="1731"/>
    </location>
</feature>
<feature type="compositionally biased region" description="Polar residues" evidence="11">
    <location>
        <begin position="1846"/>
        <end position="1872"/>
    </location>
</feature>
<dbReference type="Pfam" id="PF06333">
    <property type="entry name" value="Med13_C"/>
    <property type="match status" value="1"/>
</dbReference>
<evidence type="ECO:0000256" key="6">
    <source>
        <dbReference type="ARBA" id="ARBA00023159"/>
    </source>
</evidence>
<feature type="region of interest" description="Disordered" evidence="11">
    <location>
        <begin position="1111"/>
        <end position="1160"/>
    </location>
</feature>
<evidence type="ECO:0000256" key="7">
    <source>
        <dbReference type="ARBA" id="ARBA00023163"/>
    </source>
</evidence>
<dbReference type="GO" id="GO:0003713">
    <property type="term" value="F:transcription coactivator activity"/>
    <property type="evidence" value="ECO:0007669"/>
    <property type="project" value="TreeGrafter"/>
</dbReference>
<feature type="compositionally biased region" description="Polar residues" evidence="11">
    <location>
        <begin position="586"/>
        <end position="596"/>
    </location>
</feature>
<reference evidence="14 15" key="1">
    <citation type="submission" date="2015-12" db="EMBL/GenBank/DDBJ databases">
        <title>Draft genome sequence of Moniliophthora roreri, the causal agent of frosty pod rot of cacao.</title>
        <authorList>
            <person name="Aime M.C."/>
            <person name="Diaz-Valderrama J.R."/>
            <person name="Kijpornyongpan T."/>
            <person name="Phillips-Mora W."/>
        </authorList>
    </citation>
    <scope>NUCLEOTIDE SEQUENCE [LARGE SCALE GENOMIC DNA]</scope>
    <source>
        <strain evidence="14 15">MCA 2952</strain>
    </source>
</reference>
<keyword evidence="5 10" id="KW-0805">Transcription regulation</keyword>
<keyword evidence="8 10" id="KW-0539">Nucleus</keyword>
<dbReference type="Proteomes" id="UP000054988">
    <property type="component" value="Unassembled WGS sequence"/>
</dbReference>
<evidence type="ECO:0000256" key="3">
    <source>
        <dbReference type="ARBA" id="ARBA00019618"/>
    </source>
</evidence>
<comment type="subunit">
    <text evidence="10">Component of the SRB8-11 complex, which itself associates with the Mediator complex.</text>
</comment>
<name>A0A0W0EVP7_MONRR</name>
<evidence type="ECO:0000256" key="5">
    <source>
        <dbReference type="ARBA" id="ARBA00023015"/>
    </source>
</evidence>
<evidence type="ECO:0000259" key="13">
    <source>
        <dbReference type="Pfam" id="PF11597"/>
    </source>
</evidence>
<feature type="compositionally biased region" description="Low complexity" evidence="11">
    <location>
        <begin position="125"/>
        <end position="142"/>
    </location>
</feature>
<keyword evidence="4 10" id="KW-0678">Repressor</keyword>
<feature type="region of interest" description="Disordered" evidence="11">
    <location>
        <begin position="1845"/>
        <end position="1872"/>
    </location>
</feature>
<dbReference type="Pfam" id="PF11597">
    <property type="entry name" value="Med13_N"/>
    <property type="match status" value="1"/>
</dbReference>
<dbReference type="PANTHER" id="PTHR48249:SF3">
    <property type="entry name" value="MEDIATOR OF RNA POLYMERASE II TRANSCRIPTION SUBUNIT 13"/>
    <property type="match status" value="1"/>
</dbReference>
<dbReference type="GO" id="GO:0045944">
    <property type="term" value="P:positive regulation of transcription by RNA polymerase II"/>
    <property type="evidence" value="ECO:0007669"/>
    <property type="project" value="TreeGrafter"/>
</dbReference>
<dbReference type="EMBL" id="LATX01002502">
    <property type="protein sequence ID" value="KTB28135.1"/>
    <property type="molecule type" value="Genomic_DNA"/>
</dbReference>
<dbReference type="InterPro" id="IPR051139">
    <property type="entry name" value="Mediator_complx_sub13"/>
</dbReference>
<comment type="similarity">
    <text evidence="2 10">Belongs to the Mediator complex subunit 13 family.</text>
</comment>
<feature type="region of interest" description="Disordered" evidence="11">
    <location>
        <begin position="123"/>
        <end position="143"/>
    </location>
</feature>
<dbReference type="InterPro" id="IPR009401">
    <property type="entry name" value="Med13_C"/>
</dbReference>
<dbReference type="InterPro" id="IPR021643">
    <property type="entry name" value="Mediator_Med13_N"/>
</dbReference>
<keyword evidence="6 10" id="KW-0010">Activator</keyword>
<comment type="caution">
    <text evidence="14">The sequence shown here is derived from an EMBL/GenBank/DDBJ whole genome shotgun (WGS) entry which is preliminary data.</text>
</comment>
<gene>
    <name evidence="14" type="ORF">WG66_19275</name>
</gene>
<feature type="region of interest" description="Disordered" evidence="11">
    <location>
        <begin position="1721"/>
        <end position="1748"/>
    </location>
</feature>
<feature type="domain" description="Mediator complex subunit Med13 C-terminal" evidence="12">
    <location>
        <begin position="1563"/>
        <end position="1913"/>
    </location>
</feature>
<evidence type="ECO:0000259" key="12">
    <source>
        <dbReference type="Pfam" id="PF06333"/>
    </source>
</evidence>
<feature type="compositionally biased region" description="Basic and acidic residues" evidence="11">
    <location>
        <begin position="510"/>
        <end position="522"/>
    </location>
</feature>
<keyword evidence="7 10" id="KW-0804">Transcription</keyword>
<dbReference type="PANTHER" id="PTHR48249">
    <property type="entry name" value="MEDIATOR OF RNA POLYMERASE II TRANSCRIPTION SUBUNIT 13"/>
    <property type="match status" value="1"/>
</dbReference>
<feature type="compositionally biased region" description="Low complexity" evidence="11">
    <location>
        <begin position="733"/>
        <end position="750"/>
    </location>
</feature>